<keyword evidence="4 6" id="KW-0413">Isomerase</keyword>
<accession>A1ZK63</accession>
<dbReference type="PROSITE" id="PS50072">
    <property type="entry name" value="CSA_PPIASE_2"/>
    <property type="match status" value="1"/>
</dbReference>
<dbReference type="EMBL" id="AAWS01000012">
    <property type="protein sequence ID" value="EAY29089.1"/>
    <property type="molecule type" value="Genomic_DNA"/>
</dbReference>
<sequence length="301" mass="34603">MSLIYFKFVESYHFVILQKPESKKMNHLFTPPVLWAMLLVTLLCSCGKSEKKTTNTSYSAYDEELEVAGKKKEKKKKKKKGKTFNLPSITLTQKNVEEELKKYGAAHPESVVMIYTRMGNLKLKLYKETPLHRANFIRLTKIKYFDRTQFHRVVKDFMIQGGGGGGLHRIKLKGIIGSYRIPHEIKPNRFFHKRGALATARMYENNPMKRSNPYNFYIVQGTKYNVPTLNNMAQKEKLNFNQAQMQAYTNIGGVPSLDGKHTVFGELLKGFDVLDKIAAVKTKKSEWPAEDIIIDSVRVVE</sequence>
<dbReference type="InterPro" id="IPR002130">
    <property type="entry name" value="Cyclophilin-type_PPIase_dom"/>
</dbReference>
<feature type="domain" description="PPIase cyclophilin-type" evidence="5">
    <location>
        <begin position="118"/>
        <end position="299"/>
    </location>
</feature>
<name>A1ZK63_MICM2</name>
<evidence type="ECO:0000256" key="1">
    <source>
        <dbReference type="ARBA" id="ARBA00007365"/>
    </source>
</evidence>
<dbReference type="PROSITE" id="PS00170">
    <property type="entry name" value="CSA_PPIASE_1"/>
    <property type="match status" value="1"/>
</dbReference>
<dbReference type="EC" id="5.2.1.8" evidence="2"/>
<dbReference type="Pfam" id="PF00160">
    <property type="entry name" value="Pro_isomerase"/>
    <property type="match status" value="1"/>
</dbReference>
<dbReference type="AlphaFoldDB" id="A1ZK63"/>
<evidence type="ECO:0000256" key="4">
    <source>
        <dbReference type="ARBA" id="ARBA00023235"/>
    </source>
</evidence>
<comment type="caution">
    <text evidence="6">The sequence shown here is derived from an EMBL/GenBank/DDBJ whole genome shotgun (WGS) entry which is preliminary data.</text>
</comment>
<dbReference type="InterPro" id="IPR029000">
    <property type="entry name" value="Cyclophilin-like_dom_sf"/>
</dbReference>
<protein>
    <recommendedName>
        <fullName evidence="2">peptidylprolyl isomerase</fullName>
        <ecNumber evidence="2">5.2.1.8</ecNumber>
    </recommendedName>
</protein>
<organism evidence="6 7">
    <name type="scientific">Microscilla marina ATCC 23134</name>
    <dbReference type="NCBI Taxonomy" id="313606"/>
    <lineage>
        <taxon>Bacteria</taxon>
        <taxon>Pseudomonadati</taxon>
        <taxon>Bacteroidota</taxon>
        <taxon>Cytophagia</taxon>
        <taxon>Cytophagales</taxon>
        <taxon>Microscillaceae</taxon>
        <taxon>Microscilla</taxon>
    </lineage>
</organism>
<dbReference type="InterPro" id="IPR020892">
    <property type="entry name" value="Cyclophilin-type_PPIase_CS"/>
</dbReference>
<dbReference type="PANTHER" id="PTHR45625">
    <property type="entry name" value="PEPTIDYL-PROLYL CIS-TRANS ISOMERASE-RELATED"/>
    <property type="match status" value="1"/>
</dbReference>
<reference evidence="6 7" key="1">
    <citation type="submission" date="2007-01" db="EMBL/GenBank/DDBJ databases">
        <authorList>
            <person name="Haygood M."/>
            <person name="Podell S."/>
            <person name="Anderson C."/>
            <person name="Hopkinson B."/>
            <person name="Roe K."/>
            <person name="Barbeau K."/>
            <person name="Gaasterland T."/>
            <person name="Ferriera S."/>
            <person name="Johnson J."/>
            <person name="Kravitz S."/>
            <person name="Beeson K."/>
            <person name="Sutton G."/>
            <person name="Rogers Y.-H."/>
            <person name="Friedman R."/>
            <person name="Frazier M."/>
            <person name="Venter J.C."/>
        </authorList>
    </citation>
    <scope>NUCLEOTIDE SEQUENCE [LARGE SCALE GENOMIC DNA]</scope>
    <source>
        <strain evidence="6 7">ATCC 23134</strain>
    </source>
</reference>
<dbReference type="SUPFAM" id="SSF50891">
    <property type="entry name" value="Cyclophilin-like"/>
    <property type="match status" value="1"/>
</dbReference>
<dbReference type="CDD" id="cd00317">
    <property type="entry name" value="cyclophilin"/>
    <property type="match status" value="1"/>
</dbReference>
<keyword evidence="3" id="KW-0697">Rotamase</keyword>
<evidence type="ECO:0000313" key="7">
    <source>
        <dbReference type="Proteomes" id="UP000004095"/>
    </source>
</evidence>
<keyword evidence="7" id="KW-1185">Reference proteome</keyword>
<dbReference type="Gene3D" id="2.40.100.10">
    <property type="entry name" value="Cyclophilin-like"/>
    <property type="match status" value="1"/>
</dbReference>
<evidence type="ECO:0000256" key="2">
    <source>
        <dbReference type="ARBA" id="ARBA00013194"/>
    </source>
</evidence>
<evidence type="ECO:0000259" key="5">
    <source>
        <dbReference type="PROSITE" id="PS50072"/>
    </source>
</evidence>
<evidence type="ECO:0000256" key="3">
    <source>
        <dbReference type="ARBA" id="ARBA00023110"/>
    </source>
</evidence>
<dbReference type="InterPro" id="IPR044666">
    <property type="entry name" value="Cyclophilin_A-like"/>
</dbReference>
<dbReference type="Proteomes" id="UP000004095">
    <property type="component" value="Unassembled WGS sequence"/>
</dbReference>
<comment type="similarity">
    <text evidence="1">Belongs to the cyclophilin-type PPIase family.</text>
</comment>
<dbReference type="GO" id="GO:0003755">
    <property type="term" value="F:peptidyl-prolyl cis-trans isomerase activity"/>
    <property type="evidence" value="ECO:0007669"/>
    <property type="project" value="UniProtKB-KW"/>
</dbReference>
<proteinExistence type="inferred from homology"/>
<dbReference type="GO" id="GO:0006457">
    <property type="term" value="P:protein folding"/>
    <property type="evidence" value="ECO:0007669"/>
    <property type="project" value="InterPro"/>
</dbReference>
<dbReference type="eggNOG" id="COG0652">
    <property type="taxonomic scope" value="Bacteria"/>
</dbReference>
<dbReference type="PANTHER" id="PTHR45625:SF4">
    <property type="entry name" value="PEPTIDYLPROLYL ISOMERASE DOMAIN AND WD REPEAT-CONTAINING PROTEIN 1"/>
    <property type="match status" value="1"/>
</dbReference>
<gene>
    <name evidence="6" type="ORF">M23134_02280</name>
</gene>
<evidence type="ECO:0000313" key="6">
    <source>
        <dbReference type="EMBL" id="EAY29089.1"/>
    </source>
</evidence>